<dbReference type="InterPro" id="IPR010935">
    <property type="entry name" value="SMC_hinge"/>
</dbReference>
<dbReference type="GO" id="GO:0051321">
    <property type="term" value="P:meiotic cell cycle"/>
    <property type="evidence" value="ECO:0007669"/>
    <property type="project" value="UniProtKB-KW"/>
</dbReference>
<dbReference type="InterPro" id="IPR003395">
    <property type="entry name" value="RecF/RecN/SMC_N"/>
</dbReference>
<accession>A0A4Y7KHL2</accession>
<dbReference type="AlphaFoldDB" id="A0A4Y7KHL2"/>
<dbReference type="Gene3D" id="3.40.50.300">
    <property type="entry name" value="P-loop containing nucleotide triphosphate hydrolases"/>
    <property type="match status" value="1"/>
</dbReference>
<evidence type="ECO:0000259" key="3">
    <source>
        <dbReference type="SMART" id="SM00968"/>
    </source>
</evidence>
<proteinExistence type="predicted"/>
<dbReference type="SUPFAM" id="SSF75553">
    <property type="entry name" value="Smc hinge domain"/>
    <property type="match status" value="1"/>
</dbReference>
<dbReference type="Gene3D" id="1.20.1060.20">
    <property type="match status" value="1"/>
</dbReference>
<dbReference type="GO" id="GO:0051276">
    <property type="term" value="P:chromosome organization"/>
    <property type="evidence" value="ECO:0007669"/>
    <property type="project" value="InterPro"/>
</dbReference>
<feature type="coiled-coil region" evidence="2">
    <location>
        <begin position="702"/>
        <end position="753"/>
    </location>
</feature>
<dbReference type="Pfam" id="PF06470">
    <property type="entry name" value="SMC_hinge"/>
    <property type="match status" value="1"/>
</dbReference>
<name>A0A4Y7KHL2_PAPSO</name>
<dbReference type="GO" id="GO:0005694">
    <property type="term" value="C:chromosome"/>
    <property type="evidence" value="ECO:0007669"/>
    <property type="project" value="InterPro"/>
</dbReference>
<dbReference type="STRING" id="3469.A0A4Y7KHL2"/>
<dbReference type="Proteomes" id="UP000316621">
    <property type="component" value="Chromosome 7"/>
</dbReference>
<feature type="coiled-coil region" evidence="2">
    <location>
        <begin position="521"/>
        <end position="611"/>
    </location>
</feature>
<dbReference type="InterPro" id="IPR027417">
    <property type="entry name" value="P-loop_NTPase"/>
</dbReference>
<evidence type="ECO:0000313" key="5">
    <source>
        <dbReference type="Proteomes" id="UP000316621"/>
    </source>
</evidence>
<dbReference type="InterPro" id="IPR036277">
    <property type="entry name" value="SMC_hinge_sf"/>
</dbReference>
<protein>
    <recommendedName>
        <fullName evidence="3">SMC hinge domain-containing protein</fullName>
    </recommendedName>
</protein>
<dbReference type="SUPFAM" id="SSF52540">
    <property type="entry name" value="P-loop containing nucleoside triphosphate hydrolases"/>
    <property type="match status" value="2"/>
</dbReference>
<sequence>MRKNAQVDLDVRDLEERVSGSKRAEDKASMELDALEREIKESRNELETIRVSHNNQMAKQEEIMKGIMDREKELRFLNQKQGRVTQFTDKGLREVKKKEEEIMKGIMDREKELSFLYQKQGRATQFTDKVARDEWLQKEVDDLERVLSSNLEQGLREVKKKEEEIMKGIMDREKELSFLYQKQGRATQFTDKVARDEWLQKEVDDLERVLSSNLEQQGRATQFTDKVARDEWLQKEVDDLERVLSSNLEQGLREVKKKEEEIMKGIMDREKELSFLYQNQGRATQFTDKVARDEWLQKEVDDLERVLSSNLEQAVMVAVEGYELNLAVKSSNKILLKVKCDVVKIDVIYRSFRSLWETESELSSEIGKLRSEYGKSKKNLEHATPGVSNFLNTLYLFSASCFLEEELGLDSVKRLRRDHNIQGVYGSIIELLECEDKFFTAVEVTAGNSLFHVVVETDEISTRLIRNLDVAAKVAKVHGLDCITLERDQVSKKGGMTGGFYDHRHSKLKYMAAVKKNDKAVTSKQEELNKLICELEVTDQEITKLDSEKQKVDAEQSHNKSELEQIRQDILNAKKQKEAISKALQNKEKLLANARTQIDQLQTSKAMKQSEMGRELIDPLSLNERELVTRLNPKITELKENLITCKTNRIETETRKGVLRRKQEFKAIISSSDPDTLLGEFEQKRHDRMKAKEFFDDAIQRLNRVSKKIDENIKLMKDIKEERNKLKAHEENYERALQESKDLDQQLLSKRNNFLGKQEDCIKKIRDLGSFPADAFEKPKNIKEELQQFSDVNYWKYGHPLCDDKIKELIQVLDHRKDESIERTFKGVARHFREAFSELVPGGHGFLVMMKKKDADHADDDRDVVEPREADAEGRIEKYIGVKVKVSFTGKGETQSMKQLSGGQKTVVALALIFAIQRCDRAPFYLFDEIDAALDSQYRTAVGNMIRRLADMANTHVYNHYFQNRACESGGKDIRGDA</sequence>
<evidence type="ECO:0000256" key="2">
    <source>
        <dbReference type="SAM" id="Coils"/>
    </source>
</evidence>
<evidence type="ECO:0000256" key="1">
    <source>
        <dbReference type="ARBA" id="ARBA00023054"/>
    </source>
</evidence>
<organism evidence="4 5">
    <name type="scientific">Papaver somniferum</name>
    <name type="common">Opium poppy</name>
    <dbReference type="NCBI Taxonomy" id="3469"/>
    <lineage>
        <taxon>Eukaryota</taxon>
        <taxon>Viridiplantae</taxon>
        <taxon>Streptophyta</taxon>
        <taxon>Embryophyta</taxon>
        <taxon>Tracheophyta</taxon>
        <taxon>Spermatophyta</taxon>
        <taxon>Magnoliopsida</taxon>
        <taxon>Ranunculales</taxon>
        <taxon>Papaveraceae</taxon>
        <taxon>Papaveroideae</taxon>
        <taxon>Papaver</taxon>
    </lineage>
</organism>
<dbReference type="Pfam" id="PF02463">
    <property type="entry name" value="SMC_N"/>
    <property type="match status" value="1"/>
</dbReference>
<dbReference type="EMBL" id="CM010721">
    <property type="protein sequence ID" value="RZC71840.1"/>
    <property type="molecule type" value="Genomic_DNA"/>
</dbReference>
<dbReference type="SMART" id="SM00968">
    <property type="entry name" value="SMC_hinge"/>
    <property type="match status" value="1"/>
</dbReference>
<keyword evidence="5" id="KW-1185">Reference proteome</keyword>
<dbReference type="PANTHER" id="PTHR43977">
    <property type="entry name" value="STRUCTURAL MAINTENANCE OF CHROMOSOMES PROTEIN 3"/>
    <property type="match status" value="1"/>
</dbReference>
<keyword evidence="1 2" id="KW-0175">Coiled coil</keyword>
<feature type="coiled-coil region" evidence="2">
    <location>
        <begin position="25"/>
        <end position="52"/>
    </location>
</feature>
<feature type="domain" description="SMC hinge" evidence="3">
    <location>
        <begin position="422"/>
        <end position="596"/>
    </location>
</feature>
<dbReference type="Gramene" id="RZC71840">
    <property type="protein sequence ID" value="RZC71840"/>
    <property type="gene ID" value="C5167_035004"/>
</dbReference>
<gene>
    <name evidence="4" type="ORF">C5167_035004</name>
</gene>
<reference evidence="4 5" key="1">
    <citation type="journal article" date="2018" name="Science">
        <title>The opium poppy genome and morphinan production.</title>
        <authorList>
            <person name="Guo L."/>
            <person name="Winzer T."/>
            <person name="Yang X."/>
            <person name="Li Y."/>
            <person name="Ning Z."/>
            <person name="He Z."/>
            <person name="Teodor R."/>
            <person name="Lu Y."/>
            <person name="Bowser T.A."/>
            <person name="Graham I.A."/>
            <person name="Ye K."/>
        </authorList>
    </citation>
    <scope>NUCLEOTIDE SEQUENCE [LARGE SCALE GENOMIC DNA]</scope>
    <source>
        <strain evidence="5">cv. HN1</strain>
        <tissue evidence="4">Leaves</tissue>
    </source>
</reference>
<dbReference type="GO" id="GO:0005524">
    <property type="term" value="F:ATP binding"/>
    <property type="evidence" value="ECO:0007669"/>
    <property type="project" value="InterPro"/>
</dbReference>
<evidence type="ECO:0000313" key="4">
    <source>
        <dbReference type="EMBL" id="RZC71840.1"/>
    </source>
</evidence>